<organism evidence="7 8">
    <name type="scientific">Ktedonospora formicarum</name>
    <dbReference type="NCBI Taxonomy" id="2778364"/>
    <lineage>
        <taxon>Bacteria</taxon>
        <taxon>Bacillati</taxon>
        <taxon>Chloroflexota</taxon>
        <taxon>Ktedonobacteria</taxon>
        <taxon>Ktedonobacterales</taxon>
        <taxon>Ktedonobacteraceae</taxon>
        <taxon>Ktedonospora</taxon>
    </lineage>
</organism>
<gene>
    <name evidence="7" type="primary">hcaD_2</name>
    <name evidence="7" type="ORF">KSX_86530</name>
</gene>
<dbReference type="Gene3D" id="3.50.50.60">
    <property type="entry name" value="FAD/NAD(P)-binding domain"/>
    <property type="match status" value="2"/>
</dbReference>
<protein>
    <submittedName>
        <fullName evidence="7">Pyridine nucleotide-disulfide oxidoreductase</fullName>
    </submittedName>
</protein>
<evidence type="ECO:0000256" key="3">
    <source>
        <dbReference type="ARBA" id="ARBA00022827"/>
    </source>
</evidence>
<dbReference type="PRINTS" id="PR00411">
    <property type="entry name" value="PNDRDTASEI"/>
</dbReference>
<evidence type="ECO:0000256" key="4">
    <source>
        <dbReference type="ARBA" id="ARBA00023002"/>
    </source>
</evidence>
<dbReference type="Pfam" id="PF14759">
    <property type="entry name" value="Reductase_C"/>
    <property type="match status" value="1"/>
</dbReference>
<evidence type="ECO:0000259" key="5">
    <source>
        <dbReference type="Pfam" id="PF07992"/>
    </source>
</evidence>
<dbReference type="SUPFAM" id="SSF55424">
    <property type="entry name" value="FAD/NAD-linked reductases, dimerisation (C-terminal) domain"/>
    <property type="match status" value="1"/>
</dbReference>
<dbReference type="PANTHER" id="PTHR43557:SF2">
    <property type="entry name" value="RIESKE DOMAIN-CONTAINING PROTEIN-RELATED"/>
    <property type="match status" value="1"/>
</dbReference>
<reference evidence="7" key="1">
    <citation type="submission" date="2020-10" db="EMBL/GenBank/DDBJ databases">
        <title>Taxonomic study of unclassified bacteria belonging to the class Ktedonobacteria.</title>
        <authorList>
            <person name="Yabe S."/>
            <person name="Wang C.M."/>
            <person name="Zheng Y."/>
            <person name="Sakai Y."/>
            <person name="Cavaletti L."/>
            <person name="Monciardini P."/>
            <person name="Donadio S."/>
        </authorList>
    </citation>
    <scope>NUCLEOTIDE SEQUENCE</scope>
    <source>
        <strain evidence="7">SOSP1-1</strain>
    </source>
</reference>
<comment type="caution">
    <text evidence="7">The sequence shown here is derived from an EMBL/GenBank/DDBJ whole genome shotgun (WGS) entry which is preliminary data.</text>
</comment>
<accession>A0A8J3IC00</accession>
<sequence>MRNLNRIAIIGTGAAGLTAAETLRRLGFEETIMMVNAEQTLPYDRPPLSKQVLAGTWAPEKVLFRSSSVLEKLALVWFHGVEANHLDIAGHRVDLSDDQRLDFDVAVIATGLTPRYLSSGHHLQGVFVLRTLDQARALRQALVPGKRLVIVGGGFLGLEAAATAHQLGLDVEVIEPLPICLEGPLGRAIGERVMRLQTAHGVRLRNGIGVRRLVGDQEQGLGGAVKEVVLEDGSTVPADVVLVAIGAQPNVKWLEDSGLTLQNGIVCDAFCEAAPDIYAAGDVANWYHPQLKRQVRLEHRMNATEQGQAIARNILGERQPFAPMPFFWSDQFDVKIQMYGVASRGAELRIMEGALHEDRFVAAYYESERLVAVLGWNSPKQLLSYRQQLLAAYTPYEDDQPDLKPQNVSGVL</sequence>
<dbReference type="PRINTS" id="PR00368">
    <property type="entry name" value="FADPNR"/>
</dbReference>
<feature type="domain" description="Reductase C-terminal" evidence="6">
    <location>
        <begin position="326"/>
        <end position="393"/>
    </location>
</feature>
<dbReference type="InterPro" id="IPR023753">
    <property type="entry name" value="FAD/NAD-binding_dom"/>
</dbReference>
<dbReference type="Proteomes" id="UP000612362">
    <property type="component" value="Unassembled WGS sequence"/>
</dbReference>
<dbReference type="GO" id="GO:0005737">
    <property type="term" value="C:cytoplasm"/>
    <property type="evidence" value="ECO:0007669"/>
    <property type="project" value="TreeGrafter"/>
</dbReference>
<dbReference type="InterPro" id="IPR050446">
    <property type="entry name" value="FAD-oxidoreductase/Apoptosis"/>
</dbReference>
<dbReference type="AlphaFoldDB" id="A0A8J3IC00"/>
<evidence type="ECO:0000256" key="2">
    <source>
        <dbReference type="ARBA" id="ARBA00022630"/>
    </source>
</evidence>
<evidence type="ECO:0000313" key="8">
    <source>
        <dbReference type="Proteomes" id="UP000612362"/>
    </source>
</evidence>
<dbReference type="EMBL" id="BNJF01000008">
    <property type="protein sequence ID" value="GHO50490.1"/>
    <property type="molecule type" value="Genomic_DNA"/>
</dbReference>
<keyword evidence="3" id="KW-0274">FAD</keyword>
<dbReference type="GO" id="GO:0016651">
    <property type="term" value="F:oxidoreductase activity, acting on NAD(P)H"/>
    <property type="evidence" value="ECO:0007669"/>
    <property type="project" value="TreeGrafter"/>
</dbReference>
<dbReference type="Pfam" id="PF07992">
    <property type="entry name" value="Pyr_redox_2"/>
    <property type="match status" value="1"/>
</dbReference>
<dbReference type="InterPro" id="IPR036188">
    <property type="entry name" value="FAD/NAD-bd_sf"/>
</dbReference>
<dbReference type="InterPro" id="IPR016156">
    <property type="entry name" value="FAD/NAD-linked_Rdtase_dimer_sf"/>
</dbReference>
<keyword evidence="4" id="KW-0560">Oxidoreductase</keyword>
<dbReference type="RefSeq" id="WP_220199493.1">
    <property type="nucleotide sequence ID" value="NZ_BNJF01000008.1"/>
</dbReference>
<evidence type="ECO:0000256" key="1">
    <source>
        <dbReference type="ARBA" id="ARBA00001974"/>
    </source>
</evidence>
<evidence type="ECO:0000259" key="6">
    <source>
        <dbReference type="Pfam" id="PF14759"/>
    </source>
</evidence>
<dbReference type="Gene3D" id="3.30.390.30">
    <property type="match status" value="1"/>
</dbReference>
<name>A0A8J3IC00_9CHLR</name>
<dbReference type="SUPFAM" id="SSF51905">
    <property type="entry name" value="FAD/NAD(P)-binding domain"/>
    <property type="match status" value="2"/>
</dbReference>
<comment type="cofactor">
    <cofactor evidence="1">
        <name>FAD</name>
        <dbReference type="ChEBI" id="CHEBI:57692"/>
    </cofactor>
</comment>
<dbReference type="PANTHER" id="PTHR43557">
    <property type="entry name" value="APOPTOSIS-INDUCING FACTOR 1"/>
    <property type="match status" value="1"/>
</dbReference>
<feature type="domain" description="FAD/NAD(P)-binding" evidence="5">
    <location>
        <begin position="6"/>
        <end position="307"/>
    </location>
</feature>
<proteinExistence type="predicted"/>
<keyword evidence="2" id="KW-0285">Flavoprotein</keyword>
<dbReference type="InterPro" id="IPR028202">
    <property type="entry name" value="Reductase_C"/>
</dbReference>
<evidence type="ECO:0000313" key="7">
    <source>
        <dbReference type="EMBL" id="GHO50490.1"/>
    </source>
</evidence>
<keyword evidence="8" id="KW-1185">Reference proteome</keyword>